<evidence type="ECO:0000313" key="2">
    <source>
        <dbReference type="EMBL" id="QNR65453.1"/>
    </source>
</evidence>
<accession>A0A7H0Y2Z5</accession>
<gene>
    <name evidence="2" type="ORF">IAQ67_16295</name>
</gene>
<dbReference type="AlphaFoldDB" id="A0A7H0Y2Z5"/>
<dbReference type="Proteomes" id="UP000516384">
    <property type="component" value="Chromosome"/>
</dbReference>
<proteinExistence type="predicted"/>
<dbReference type="EMBL" id="CP061172">
    <property type="protein sequence ID" value="QNR65453.1"/>
    <property type="molecule type" value="Genomic_DNA"/>
</dbReference>
<dbReference type="RefSeq" id="WP_029517985.1">
    <property type="nucleotide sequence ID" value="NZ_CP061172.1"/>
</dbReference>
<evidence type="ECO:0000313" key="3">
    <source>
        <dbReference type="Proteomes" id="UP000516384"/>
    </source>
</evidence>
<sequence length="86" mass="9857">MKKHLKKHYLSYIWLFILLIASKILPEASLTITVLGMAAWMSIFLLVHIFSFTLVFLVYFIIWGGNLSVSGEGLLKKIKNKKTKSN</sequence>
<reference evidence="2 3" key="1">
    <citation type="submission" date="2020-09" db="EMBL/GenBank/DDBJ databases">
        <title>Characterization of Paenibacillus peoriae strain ZF390 with broad-spectrum antimicrobial activity as a potential biocontrol agent.</title>
        <authorList>
            <person name="Li L."/>
            <person name="Zhao Y."/>
            <person name="Li B."/>
            <person name="Xie X."/>
        </authorList>
    </citation>
    <scope>NUCLEOTIDE SEQUENCE [LARGE SCALE GENOMIC DNA]</scope>
    <source>
        <strain evidence="2 3">ZF390</strain>
    </source>
</reference>
<protein>
    <submittedName>
        <fullName evidence="2">Uncharacterized protein</fullName>
    </submittedName>
</protein>
<feature type="transmembrane region" description="Helical" evidence="1">
    <location>
        <begin position="12"/>
        <end position="32"/>
    </location>
</feature>
<organism evidence="2 3">
    <name type="scientific">Paenibacillus peoriae</name>
    <dbReference type="NCBI Taxonomy" id="59893"/>
    <lineage>
        <taxon>Bacteria</taxon>
        <taxon>Bacillati</taxon>
        <taxon>Bacillota</taxon>
        <taxon>Bacilli</taxon>
        <taxon>Bacillales</taxon>
        <taxon>Paenibacillaceae</taxon>
        <taxon>Paenibacillus</taxon>
    </lineage>
</organism>
<keyword evidence="1" id="KW-0812">Transmembrane</keyword>
<name>A0A7H0Y2Z5_9BACL</name>
<feature type="transmembrane region" description="Helical" evidence="1">
    <location>
        <begin position="38"/>
        <end position="62"/>
    </location>
</feature>
<keyword evidence="1" id="KW-1133">Transmembrane helix</keyword>
<keyword evidence="1" id="KW-0472">Membrane</keyword>
<evidence type="ECO:0000256" key="1">
    <source>
        <dbReference type="SAM" id="Phobius"/>
    </source>
</evidence>